<protein>
    <submittedName>
        <fullName evidence="1">Uncharacterized protein</fullName>
    </submittedName>
</protein>
<name>A0A1T4PH06_VIBCI</name>
<evidence type="ECO:0000313" key="2">
    <source>
        <dbReference type="Proteomes" id="UP000190834"/>
    </source>
</evidence>
<dbReference type="InterPro" id="IPR021242">
    <property type="entry name" value="DUF2799"/>
</dbReference>
<reference evidence="2" key="1">
    <citation type="submission" date="2017-02" db="EMBL/GenBank/DDBJ databases">
        <authorList>
            <person name="Varghese N."/>
            <person name="Submissions S."/>
        </authorList>
    </citation>
    <scope>NUCLEOTIDE SEQUENCE [LARGE SCALE GENOMIC DNA]</scope>
    <source>
        <strain evidence="2">DSM 19608</strain>
    </source>
</reference>
<dbReference type="Pfam" id="PF10973">
    <property type="entry name" value="DUF2799"/>
    <property type="match status" value="1"/>
</dbReference>
<dbReference type="STRING" id="1123491.SAMN02745782_01742"/>
<dbReference type="EMBL" id="FUXB01000007">
    <property type="protein sequence ID" value="SJZ90834.1"/>
    <property type="molecule type" value="Genomic_DNA"/>
</dbReference>
<keyword evidence="2" id="KW-1185">Reference proteome</keyword>
<dbReference type="AlphaFoldDB" id="A0A1T4PH06"/>
<organism evidence="1 2">
    <name type="scientific">Vibrio cincinnatiensis DSM 19608</name>
    <dbReference type="NCBI Taxonomy" id="1123491"/>
    <lineage>
        <taxon>Bacteria</taxon>
        <taxon>Pseudomonadati</taxon>
        <taxon>Pseudomonadota</taxon>
        <taxon>Gammaproteobacteria</taxon>
        <taxon>Vibrionales</taxon>
        <taxon>Vibrionaceae</taxon>
        <taxon>Vibrio</taxon>
    </lineage>
</organism>
<sequence>MVNTVVFRVLLSKGVMMSRVIVVGIAFALMGCVASENDLAQKGNWHQIGYNDGIAGYTPRSYQALSELGPVKHNDYESGYLKGIMEYCNPNFAYQMGVNGQYYEGVCEGTEQSQKFRMEWQRGWNEYNR</sequence>
<proteinExistence type="predicted"/>
<gene>
    <name evidence="1" type="ORF">SAMN02745782_01742</name>
</gene>
<evidence type="ECO:0000313" key="1">
    <source>
        <dbReference type="EMBL" id="SJZ90834.1"/>
    </source>
</evidence>
<dbReference type="Proteomes" id="UP000190834">
    <property type="component" value="Unassembled WGS sequence"/>
</dbReference>
<accession>A0A1T4PH06</accession>